<dbReference type="Pfam" id="PF17989">
    <property type="entry name" value="ALP_N"/>
    <property type="match status" value="1"/>
</dbReference>
<organism evidence="2 3">
    <name type="scientific">Photobacterium aquimaris</name>
    <dbReference type="NCBI Taxonomy" id="512643"/>
    <lineage>
        <taxon>Bacteria</taxon>
        <taxon>Pseudomonadati</taxon>
        <taxon>Pseudomonadota</taxon>
        <taxon>Gammaproteobacteria</taxon>
        <taxon>Vibrionales</taxon>
        <taxon>Vibrionaceae</taxon>
        <taxon>Photobacterium</taxon>
    </lineage>
</organism>
<evidence type="ECO:0000313" key="2">
    <source>
        <dbReference type="EMBL" id="PSU22956.1"/>
    </source>
</evidence>
<accession>A0A2T3IEP7</accession>
<comment type="caution">
    <text evidence="2">The sequence shown here is derived from an EMBL/GenBank/DDBJ whole genome shotgun (WGS) entry which is preliminary data.</text>
</comment>
<evidence type="ECO:0000313" key="3">
    <source>
        <dbReference type="Proteomes" id="UP000240254"/>
    </source>
</evidence>
<dbReference type="Gene3D" id="3.30.420.40">
    <property type="match status" value="2"/>
</dbReference>
<dbReference type="EMBL" id="PYMK01000035">
    <property type="protein sequence ID" value="PSU22956.1"/>
    <property type="molecule type" value="Genomic_DNA"/>
</dbReference>
<proteinExistence type="predicted"/>
<gene>
    <name evidence="2" type="ORF">CTM88_20110</name>
</gene>
<name>A0A2T3IEP7_9GAMM</name>
<dbReference type="InterPro" id="IPR040607">
    <property type="entry name" value="ALP_N"/>
</dbReference>
<dbReference type="SUPFAM" id="SSF53067">
    <property type="entry name" value="Actin-like ATPase domain"/>
    <property type="match status" value="2"/>
</dbReference>
<reference evidence="2 3" key="1">
    <citation type="submission" date="2018-03" db="EMBL/GenBank/DDBJ databases">
        <title>Whole genome sequencing of Histamine producing bacteria.</title>
        <authorList>
            <person name="Butler K."/>
        </authorList>
    </citation>
    <scope>NUCLEOTIDE SEQUENCE [LARGE SCALE GENOMIC DNA]</scope>
    <source>
        <strain evidence="2 3">BS2</strain>
    </source>
</reference>
<feature type="domain" description="Actin-like protein N-terminal" evidence="1">
    <location>
        <begin position="5"/>
        <end position="152"/>
    </location>
</feature>
<dbReference type="OrthoDB" id="6536821at2"/>
<dbReference type="Proteomes" id="UP000240254">
    <property type="component" value="Unassembled WGS sequence"/>
</dbReference>
<dbReference type="InterPro" id="IPR043129">
    <property type="entry name" value="ATPase_NBD"/>
</dbReference>
<dbReference type="RefSeq" id="WP_065176757.1">
    <property type="nucleotide sequence ID" value="NZ_LZFA01000027.1"/>
</dbReference>
<dbReference type="AlphaFoldDB" id="A0A2T3IEP7"/>
<evidence type="ECO:0000259" key="1">
    <source>
        <dbReference type="Pfam" id="PF17989"/>
    </source>
</evidence>
<protein>
    <recommendedName>
        <fullName evidence="1">Actin-like protein N-terminal domain-containing protein</fullName>
    </recommendedName>
</protein>
<sequence>MNIFAVDVGFGTTAVVNKIGMSSEVQYFNSRAVQLKAEGRNLGEGVLKERNIIKVEVDGIFYEVGPDVIDNAGATEVRSLNESYISSAKYRALFLGSLNFCEHDEIDLIVGGLPISNLKRKDELVNLMVGTHKVGDRVITVKAARVIPQPLGALMHYAKTQSLKERSDLMSVLARKTRLVVDSGYGTFDWLTVCGVKPDESRSDAEPLGFGRILADCSDHLSSIFDQKISVEIIDQAFREGALTLFGRSYDFPSNNDDDVVFDLRPIVQKITNDAVDAMVNNVGGGADIDQILVTGGPAEIYLQAIQKAYSKHNVQIINQHDIAVGLGMGEIARQIAGAM</sequence>